<evidence type="ECO:0000313" key="8">
    <source>
        <dbReference type="Proteomes" id="UP000003280"/>
    </source>
</evidence>
<dbReference type="NCBIfam" id="TIGR00005">
    <property type="entry name" value="rluA_subfam"/>
    <property type="match status" value="1"/>
</dbReference>
<evidence type="ECO:0000313" key="7">
    <source>
        <dbReference type="EMBL" id="EFM26315.1"/>
    </source>
</evidence>
<name>E0NIM0_9FIRM</name>
<dbReference type="Pfam" id="PF00849">
    <property type="entry name" value="PseudoU_synth_2"/>
    <property type="match status" value="1"/>
</dbReference>
<dbReference type="Proteomes" id="UP000003280">
    <property type="component" value="Unassembled WGS sequence"/>
</dbReference>
<dbReference type="Gene3D" id="3.30.2350.10">
    <property type="entry name" value="Pseudouridine synthase"/>
    <property type="match status" value="1"/>
</dbReference>
<dbReference type="STRING" id="862517.HMPREF9225_0009"/>
<evidence type="ECO:0000259" key="6">
    <source>
        <dbReference type="Pfam" id="PF00849"/>
    </source>
</evidence>
<dbReference type="InterPro" id="IPR050188">
    <property type="entry name" value="RluA_PseudoU_synthase"/>
</dbReference>
<dbReference type="PANTHER" id="PTHR21600:SF35">
    <property type="entry name" value="PSEUDOURIDINE SYNTHASE"/>
    <property type="match status" value="1"/>
</dbReference>
<dbReference type="HOGENOM" id="CLU_016902_8_2_9"/>
<dbReference type="SUPFAM" id="SSF55120">
    <property type="entry name" value="Pseudouridine synthase"/>
    <property type="match status" value="1"/>
</dbReference>
<evidence type="ECO:0000256" key="1">
    <source>
        <dbReference type="ARBA" id="ARBA00000073"/>
    </source>
</evidence>
<gene>
    <name evidence="7" type="ORF">HMPREF9225_0009</name>
</gene>
<evidence type="ECO:0000256" key="4">
    <source>
        <dbReference type="PROSITE-ProRule" id="PRU00182"/>
    </source>
</evidence>
<sequence length="292" mass="33807">MLEDNFNYYHYQVEEEISIKNFLKKLNLSSRYIRRSIREEMIYINEKLNKRNVDLQPGDVVSIKIPDEEPNAIPEDYKVEILYEDGDILAVNKEPFMIVHAVDFKQTGTISNYVQCYFLKHDIHRKVRLINRLDRDTSGVILIAKNSNAHSTVARELQDRNILKKYYAIVEGVVEGSGIIEEPIDRGPDGILREVNPNGKYAKTSYEAILSKNNMTLLRVVLHTGRTHQIRVHLKYIGHPIVGDTLYGNETELINRQALHSYYTKIKSPRTGEEIEIEAPLPQDMKNLLDLE</sequence>
<protein>
    <recommendedName>
        <fullName evidence="5">Pseudouridine synthase</fullName>
        <ecNumber evidence="5">5.4.99.-</ecNumber>
    </recommendedName>
</protein>
<dbReference type="GO" id="GO:0140098">
    <property type="term" value="F:catalytic activity, acting on RNA"/>
    <property type="evidence" value="ECO:0007669"/>
    <property type="project" value="UniProtKB-ARBA"/>
</dbReference>
<dbReference type="AlphaFoldDB" id="E0NIM0"/>
<dbReference type="InterPro" id="IPR006224">
    <property type="entry name" value="PsdUridine_synth_RluA-like_CS"/>
</dbReference>
<dbReference type="GO" id="GO:0003723">
    <property type="term" value="F:RNA binding"/>
    <property type="evidence" value="ECO:0007669"/>
    <property type="project" value="UniProtKB-KW"/>
</dbReference>
<reference evidence="7 8" key="1">
    <citation type="submission" date="2010-07" db="EMBL/GenBank/DDBJ databases">
        <authorList>
            <person name="Muzny D."/>
            <person name="Qin X."/>
            <person name="Deng J."/>
            <person name="Jiang H."/>
            <person name="Liu Y."/>
            <person name="Qu J."/>
            <person name="Song X.-Z."/>
            <person name="Zhang L."/>
            <person name="Thornton R."/>
            <person name="Coyle M."/>
            <person name="Francisco L."/>
            <person name="Jackson L."/>
            <person name="Javaid M."/>
            <person name="Korchina V."/>
            <person name="Kovar C."/>
            <person name="Mata R."/>
            <person name="Mathew T."/>
            <person name="Ngo R."/>
            <person name="Nguyen L."/>
            <person name="Nguyen N."/>
            <person name="Okwuonu G."/>
            <person name="Ongeri F."/>
            <person name="Pham C."/>
            <person name="Simmons D."/>
            <person name="Wilczek-Boney K."/>
            <person name="Hale W."/>
            <person name="Jakkamsetti A."/>
            <person name="Pham P."/>
            <person name="Ruth R."/>
            <person name="San Lucas F."/>
            <person name="Warren J."/>
            <person name="Zhang J."/>
            <person name="Zhao Z."/>
            <person name="Zhou C."/>
            <person name="Zhu D."/>
            <person name="Lee S."/>
            <person name="Bess C."/>
            <person name="Blankenburg K."/>
            <person name="Forbes L."/>
            <person name="Fu Q."/>
            <person name="Gubbala S."/>
            <person name="Hirani K."/>
            <person name="Jayaseelan J.C."/>
            <person name="Lara F."/>
            <person name="Munidasa M."/>
            <person name="Palculict T."/>
            <person name="Patil S."/>
            <person name="Pu L.-L."/>
            <person name="Saada N."/>
            <person name="Tang L."/>
            <person name="Weissenberger G."/>
            <person name="Zhu Y."/>
            <person name="Hemphill L."/>
            <person name="Shang Y."/>
            <person name="Youmans B."/>
            <person name="Ayvaz T."/>
            <person name="Ross M."/>
            <person name="Santibanez J."/>
            <person name="Aqrawi P."/>
            <person name="Gross S."/>
            <person name="Joshi V."/>
            <person name="Fowler G."/>
            <person name="Nazareth L."/>
            <person name="Reid J."/>
            <person name="Worley K."/>
            <person name="Petrosino J."/>
            <person name="Highlander S."/>
            <person name="Gibbs R."/>
        </authorList>
    </citation>
    <scope>NUCLEOTIDE SEQUENCE [LARGE SCALE GENOMIC DNA]</scope>
    <source>
        <strain evidence="7 8">ATCC BAA-1640</strain>
    </source>
</reference>
<dbReference type="RefSeq" id="WP_008900845.1">
    <property type="nucleotide sequence ID" value="NZ_GL397071.1"/>
</dbReference>
<dbReference type="PROSITE" id="PS01129">
    <property type="entry name" value="PSI_RLU"/>
    <property type="match status" value="1"/>
</dbReference>
<keyword evidence="5 7" id="KW-0413">Isomerase</keyword>
<dbReference type="InterPro" id="IPR006225">
    <property type="entry name" value="PsdUridine_synth_RluC/D"/>
</dbReference>
<dbReference type="EMBL" id="AEEH01000009">
    <property type="protein sequence ID" value="EFM26315.1"/>
    <property type="molecule type" value="Genomic_DNA"/>
</dbReference>
<dbReference type="CDD" id="cd02869">
    <property type="entry name" value="PseudoU_synth_RluA_like"/>
    <property type="match status" value="1"/>
</dbReference>
<keyword evidence="4" id="KW-0694">RNA-binding</keyword>
<dbReference type="OrthoDB" id="9807829at2"/>
<evidence type="ECO:0000256" key="2">
    <source>
        <dbReference type="ARBA" id="ARBA00010876"/>
    </source>
</evidence>
<accession>E0NIM0</accession>
<keyword evidence="8" id="KW-1185">Reference proteome</keyword>
<dbReference type="GO" id="GO:0009982">
    <property type="term" value="F:pseudouridine synthase activity"/>
    <property type="evidence" value="ECO:0007669"/>
    <property type="project" value="InterPro"/>
</dbReference>
<comment type="catalytic activity">
    <reaction evidence="1 5">
        <text>a uridine in RNA = a pseudouridine in RNA</text>
        <dbReference type="Rhea" id="RHEA:48348"/>
        <dbReference type="Rhea" id="RHEA-COMP:12068"/>
        <dbReference type="Rhea" id="RHEA-COMP:12069"/>
        <dbReference type="ChEBI" id="CHEBI:65314"/>
        <dbReference type="ChEBI" id="CHEBI:65315"/>
    </reaction>
</comment>
<comment type="caution">
    <text evidence="7">The sequence shown here is derived from an EMBL/GenBank/DDBJ whole genome shotgun (WGS) entry which is preliminary data.</text>
</comment>
<proteinExistence type="inferred from homology"/>
<evidence type="ECO:0000256" key="3">
    <source>
        <dbReference type="PIRSR" id="PIRSR606225-1"/>
    </source>
</evidence>
<dbReference type="EC" id="5.4.99.-" evidence="5"/>
<feature type="domain" description="Pseudouridine synthase RsuA/RluA-like" evidence="6">
    <location>
        <begin position="88"/>
        <end position="235"/>
    </location>
</feature>
<dbReference type="eggNOG" id="COG0564">
    <property type="taxonomic scope" value="Bacteria"/>
</dbReference>
<dbReference type="PROSITE" id="PS50889">
    <property type="entry name" value="S4"/>
    <property type="match status" value="1"/>
</dbReference>
<comment type="function">
    <text evidence="5">Responsible for synthesis of pseudouridine from uracil.</text>
</comment>
<dbReference type="InterPro" id="IPR020103">
    <property type="entry name" value="PsdUridine_synth_cat_dom_sf"/>
</dbReference>
<organism evidence="7 8">
    <name type="scientific">Peptoniphilus duerdenii ATCC BAA-1640</name>
    <dbReference type="NCBI Taxonomy" id="862517"/>
    <lineage>
        <taxon>Bacteria</taxon>
        <taxon>Bacillati</taxon>
        <taxon>Bacillota</taxon>
        <taxon>Tissierellia</taxon>
        <taxon>Tissierellales</taxon>
        <taxon>Peptoniphilaceae</taxon>
        <taxon>Peptoniphilus</taxon>
    </lineage>
</organism>
<feature type="active site" evidence="3">
    <location>
        <position position="134"/>
    </location>
</feature>
<dbReference type="GO" id="GO:0000455">
    <property type="term" value="P:enzyme-directed rRNA pseudouridine synthesis"/>
    <property type="evidence" value="ECO:0007669"/>
    <property type="project" value="TreeGrafter"/>
</dbReference>
<dbReference type="PANTHER" id="PTHR21600">
    <property type="entry name" value="MITOCHONDRIAL RNA PSEUDOURIDINE SYNTHASE"/>
    <property type="match status" value="1"/>
</dbReference>
<evidence type="ECO:0000256" key="5">
    <source>
        <dbReference type="RuleBase" id="RU362028"/>
    </source>
</evidence>
<dbReference type="InterPro" id="IPR006145">
    <property type="entry name" value="PsdUridine_synth_RsuA/RluA"/>
</dbReference>
<comment type="similarity">
    <text evidence="2 5">Belongs to the pseudouridine synthase RluA family.</text>
</comment>